<feature type="region of interest" description="Disordered" evidence="5">
    <location>
        <begin position="27"/>
        <end position="58"/>
    </location>
</feature>
<evidence type="ECO:0000259" key="6">
    <source>
        <dbReference type="Pfam" id="PF04542"/>
    </source>
</evidence>
<feature type="compositionally biased region" description="Basic and acidic residues" evidence="5">
    <location>
        <begin position="27"/>
        <end position="40"/>
    </location>
</feature>
<organism evidence="8 9">
    <name type="scientific">Actinopolyspora mortivallis</name>
    <dbReference type="NCBI Taxonomy" id="33906"/>
    <lineage>
        <taxon>Bacteria</taxon>
        <taxon>Bacillati</taxon>
        <taxon>Actinomycetota</taxon>
        <taxon>Actinomycetes</taxon>
        <taxon>Actinopolysporales</taxon>
        <taxon>Actinopolysporaceae</taxon>
        <taxon>Actinopolyspora</taxon>
    </lineage>
</organism>
<dbReference type="InterPro" id="IPR036388">
    <property type="entry name" value="WH-like_DNA-bd_sf"/>
</dbReference>
<proteinExistence type="inferred from homology"/>
<dbReference type="Gene3D" id="1.10.1740.10">
    <property type="match status" value="1"/>
</dbReference>
<evidence type="ECO:0000259" key="7">
    <source>
        <dbReference type="Pfam" id="PF08281"/>
    </source>
</evidence>
<dbReference type="GO" id="GO:0006352">
    <property type="term" value="P:DNA-templated transcription initiation"/>
    <property type="evidence" value="ECO:0007669"/>
    <property type="project" value="InterPro"/>
</dbReference>
<comment type="similarity">
    <text evidence="1">Belongs to the sigma-70 factor family. ECF subfamily.</text>
</comment>
<protein>
    <recommendedName>
        <fullName evidence="10">RNA polymerase subunit sigma</fullName>
    </recommendedName>
</protein>
<keyword evidence="9" id="KW-1185">Reference proteome</keyword>
<dbReference type="RefSeq" id="WP_106113467.1">
    <property type="nucleotide sequence ID" value="NZ_PVSR01000010.1"/>
</dbReference>
<dbReference type="GO" id="GO:0016987">
    <property type="term" value="F:sigma factor activity"/>
    <property type="evidence" value="ECO:0007669"/>
    <property type="project" value="UniProtKB-KW"/>
</dbReference>
<dbReference type="SUPFAM" id="SSF88946">
    <property type="entry name" value="Sigma2 domain of RNA polymerase sigma factors"/>
    <property type="match status" value="1"/>
</dbReference>
<dbReference type="InterPro" id="IPR014284">
    <property type="entry name" value="RNA_pol_sigma-70_dom"/>
</dbReference>
<dbReference type="PANTHER" id="PTHR43133:SF61">
    <property type="entry name" value="ECF RNA POLYMERASE SIGMA FACTOR SIGC"/>
    <property type="match status" value="1"/>
</dbReference>
<dbReference type="SUPFAM" id="SSF88659">
    <property type="entry name" value="Sigma3 and sigma4 domains of RNA polymerase sigma factors"/>
    <property type="match status" value="1"/>
</dbReference>
<dbReference type="InterPro" id="IPR007627">
    <property type="entry name" value="RNA_pol_sigma70_r2"/>
</dbReference>
<evidence type="ECO:0000313" key="8">
    <source>
        <dbReference type="EMBL" id="PRW63725.1"/>
    </source>
</evidence>
<reference evidence="8 9" key="1">
    <citation type="submission" date="2018-03" db="EMBL/GenBank/DDBJ databases">
        <title>Actinopolyspora mortivallis from Sahara, screening for active biomolecules.</title>
        <authorList>
            <person name="Selama O."/>
            <person name="Wellington E.M.H."/>
            <person name="Hacene H."/>
        </authorList>
    </citation>
    <scope>NUCLEOTIDE SEQUENCE [LARGE SCALE GENOMIC DNA]</scope>
    <source>
        <strain evidence="8 9">M5A</strain>
    </source>
</reference>
<dbReference type="InterPro" id="IPR039425">
    <property type="entry name" value="RNA_pol_sigma-70-like"/>
</dbReference>
<evidence type="ECO:0008006" key="10">
    <source>
        <dbReference type="Google" id="ProtNLM"/>
    </source>
</evidence>
<evidence type="ECO:0000256" key="5">
    <source>
        <dbReference type="SAM" id="MobiDB-lite"/>
    </source>
</evidence>
<dbReference type="Pfam" id="PF04542">
    <property type="entry name" value="Sigma70_r2"/>
    <property type="match status" value="1"/>
</dbReference>
<evidence type="ECO:0000256" key="1">
    <source>
        <dbReference type="ARBA" id="ARBA00010641"/>
    </source>
</evidence>
<accession>A0A2T0GX78</accession>
<dbReference type="AlphaFoldDB" id="A0A2T0GX78"/>
<dbReference type="Proteomes" id="UP000239352">
    <property type="component" value="Unassembled WGS sequence"/>
</dbReference>
<feature type="region of interest" description="Disordered" evidence="5">
    <location>
        <begin position="148"/>
        <end position="172"/>
    </location>
</feature>
<evidence type="ECO:0000256" key="2">
    <source>
        <dbReference type="ARBA" id="ARBA00023015"/>
    </source>
</evidence>
<dbReference type="PANTHER" id="PTHR43133">
    <property type="entry name" value="RNA POLYMERASE ECF-TYPE SIGMA FACTO"/>
    <property type="match status" value="1"/>
</dbReference>
<dbReference type="CDD" id="cd06171">
    <property type="entry name" value="Sigma70_r4"/>
    <property type="match status" value="1"/>
</dbReference>
<dbReference type="InterPro" id="IPR013325">
    <property type="entry name" value="RNA_pol_sigma_r2"/>
</dbReference>
<keyword evidence="4" id="KW-0804">Transcription</keyword>
<dbReference type="Pfam" id="PF08281">
    <property type="entry name" value="Sigma70_r4_2"/>
    <property type="match status" value="1"/>
</dbReference>
<dbReference type="Gene3D" id="1.10.10.10">
    <property type="entry name" value="Winged helix-like DNA-binding domain superfamily/Winged helix DNA-binding domain"/>
    <property type="match status" value="1"/>
</dbReference>
<dbReference type="InParanoid" id="A0A2T0GX78"/>
<name>A0A2T0GX78_ACTMO</name>
<feature type="domain" description="RNA polymerase sigma factor 70 region 4 type 2" evidence="7">
    <location>
        <begin position="180"/>
        <end position="231"/>
    </location>
</feature>
<feature type="domain" description="RNA polymerase sigma-70 region 2" evidence="6">
    <location>
        <begin position="86"/>
        <end position="152"/>
    </location>
</feature>
<comment type="caution">
    <text evidence="8">The sequence shown here is derived from an EMBL/GenBank/DDBJ whole genome shotgun (WGS) entry which is preliminary data.</text>
</comment>
<dbReference type="STRING" id="1050202.GCA_000384035_03086"/>
<evidence type="ECO:0000256" key="3">
    <source>
        <dbReference type="ARBA" id="ARBA00023082"/>
    </source>
</evidence>
<dbReference type="EMBL" id="PVSR01000010">
    <property type="protein sequence ID" value="PRW63725.1"/>
    <property type="molecule type" value="Genomic_DNA"/>
</dbReference>
<dbReference type="InterPro" id="IPR013249">
    <property type="entry name" value="RNA_pol_sigma70_r4_t2"/>
</dbReference>
<evidence type="ECO:0000256" key="4">
    <source>
        <dbReference type="ARBA" id="ARBA00023163"/>
    </source>
</evidence>
<keyword evidence="2" id="KW-0805">Transcription regulation</keyword>
<dbReference type="GO" id="GO:0003677">
    <property type="term" value="F:DNA binding"/>
    <property type="evidence" value="ECO:0007669"/>
    <property type="project" value="InterPro"/>
</dbReference>
<evidence type="ECO:0000313" key="9">
    <source>
        <dbReference type="Proteomes" id="UP000239352"/>
    </source>
</evidence>
<dbReference type="NCBIfam" id="TIGR02937">
    <property type="entry name" value="sigma70-ECF"/>
    <property type="match status" value="1"/>
</dbReference>
<keyword evidence="3" id="KW-0731">Sigma factor</keyword>
<sequence length="248" mass="27176">MLVVDNARMVPATVGETTETVVAGERVESAPGERDPDGRSSRNRIGSTVEPLSAGGLMGTGVDDQELTRCVFAAKQGDADAAAAFVRGTQRQVWQLLRHLTDGNSAEDLTQECYLRAFGSLGSYRGRAPARTWLLSIARRVAADHLRHRARRPRRAEQADWQRAAEASQPRTPGLLDGYALRSALDALDQRRREAFVLTQVLGLGYAETARVLGCRTGTVRSRVARARSELMEQLRERDPGRLAEPGD</sequence>
<gene>
    <name evidence="8" type="ORF">CEP50_08920</name>
</gene>
<dbReference type="InterPro" id="IPR013324">
    <property type="entry name" value="RNA_pol_sigma_r3/r4-like"/>
</dbReference>